<evidence type="ECO:0000259" key="3">
    <source>
        <dbReference type="PROSITE" id="PS50125"/>
    </source>
</evidence>
<name>A0AA88KQ89_NAELO</name>
<dbReference type="PANTHER" id="PTHR43081:SF1">
    <property type="entry name" value="ADENYLATE CYCLASE, TERMINAL-DIFFERENTIATION SPECIFIC"/>
    <property type="match status" value="1"/>
</dbReference>
<dbReference type="CDD" id="cd07302">
    <property type="entry name" value="CHD"/>
    <property type="match status" value="1"/>
</dbReference>
<protein>
    <recommendedName>
        <fullName evidence="3">Guanylate cyclase domain-containing protein</fullName>
    </recommendedName>
</protein>
<reference evidence="4 5" key="1">
    <citation type="journal article" date="2018" name="BMC Genomics">
        <title>The genome of Naegleria lovaniensis, the basis for a comparative approach to unravel pathogenicity factors of the human pathogenic amoeba N. fowleri.</title>
        <authorList>
            <person name="Liechti N."/>
            <person name="Schurch N."/>
            <person name="Bruggmann R."/>
            <person name="Wittwer M."/>
        </authorList>
    </citation>
    <scope>NUCLEOTIDE SEQUENCE [LARGE SCALE GENOMIC DNA]</scope>
    <source>
        <strain evidence="4 5">ATCC 30569</strain>
    </source>
</reference>
<dbReference type="EMBL" id="PYSW02000006">
    <property type="protein sequence ID" value="KAG2392062.1"/>
    <property type="molecule type" value="Genomic_DNA"/>
</dbReference>
<feature type="region of interest" description="Disordered" evidence="1">
    <location>
        <begin position="25"/>
        <end position="64"/>
    </location>
</feature>
<dbReference type="Gene3D" id="3.30.450.20">
    <property type="entry name" value="PAS domain"/>
    <property type="match status" value="1"/>
</dbReference>
<evidence type="ECO:0000313" key="4">
    <source>
        <dbReference type="EMBL" id="KAG2392062.1"/>
    </source>
</evidence>
<feature type="domain" description="Guanylate cyclase" evidence="3">
    <location>
        <begin position="563"/>
        <end position="701"/>
    </location>
</feature>
<evidence type="ECO:0000256" key="1">
    <source>
        <dbReference type="SAM" id="MobiDB-lite"/>
    </source>
</evidence>
<dbReference type="GeneID" id="68106000"/>
<dbReference type="PROSITE" id="PS50125">
    <property type="entry name" value="GUANYLATE_CYCLASE_2"/>
    <property type="match status" value="1"/>
</dbReference>
<dbReference type="GO" id="GO:0035556">
    <property type="term" value="P:intracellular signal transduction"/>
    <property type="evidence" value="ECO:0007669"/>
    <property type="project" value="InterPro"/>
</dbReference>
<dbReference type="Pfam" id="PF00211">
    <property type="entry name" value="Guanylate_cyc"/>
    <property type="match status" value="1"/>
</dbReference>
<proteinExistence type="predicted"/>
<dbReference type="Proteomes" id="UP000816034">
    <property type="component" value="Unassembled WGS sequence"/>
</dbReference>
<dbReference type="PANTHER" id="PTHR43081">
    <property type="entry name" value="ADENYLATE CYCLASE, TERMINAL-DIFFERENTIATION SPECIFIC-RELATED"/>
    <property type="match status" value="1"/>
</dbReference>
<keyword evidence="2" id="KW-1133">Transmembrane helix</keyword>
<dbReference type="InterPro" id="IPR001054">
    <property type="entry name" value="A/G_cyclase"/>
</dbReference>
<dbReference type="AlphaFoldDB" id="A0AA88KQ89"/>
<accession>A0AA88KQ89</accession>
<comment type="caution">
    <text evidence="4">The sequence shown here is derived from an EMBL/GenBank/DDBJ whole genome shotgun (WGS) entry which is preliminary data.</text>
</comment>
<gene>
    <name evidence="4" type="ORF">C9374_013547</name>
</gene>
<keyword evidence="2" id="KW-0812">Transmembrane</keyword>
<organism evidence="4 5">
    <name type="scientific">Naegleria lovaniensis</name>
    <name type="common">Amoeba</name>
    <dbReference type="NCBI Taxonomy" id="51637"/>
    <lineage>
        <taxon>Eukaryota</taxon>
        <taxon>Discoba</taxon>
        <taxon>Heterolobosea</taxon>
        <taxon>Tetramitia</taxon>
        <taxon>Eutetramitia</taxon>
        <taxon>Vahlkampfiidae</taxon>
        <taxon>Naegleria</taxon>
    </lineage>
</organism>
<dbReference type="GO" id="GO:0009190">
    <property type="term" value="P:cyclic nucleotide biosynthetic process"/>
    <property type="evidence" value="ECO:0007669"/>
    <property type="project" value="InterPro"/>
</dbReference>
<keyword evidence="5" id="KW-1185">Reference proteome</keyword>
<dbReference type="InterPro" id="IPR050697">
    <property type="entry name" value="Adenylyl/Guanylyl_Cyclase_3/4"/>
</dbReference>
<sequence>MIGNQQTNPVPNEEDHHQDIISVVGEDNTTQHREKATTFQSDDLTRPMLSHQLPKPSPFPSSRKSSIFTSNSYYSTKGSTSTSDKGKSNLCRCECPKGVRIVHCLLIVFIVQGVLGLLTSILLLYTSGNQTLSRVSQNQAFQTQLFVNIHVSTIIDTSESVLQQIYLELDSGLDVYNFTSWVLLFKYIRGLYVPSTPLSILQLGTFNDHYIGVNDINQTFSVLEFLNNTNTLYRYHNHENDLRSDPLVASNLLSTSYFPYLPTDRPWFRAFQENAKDTVSPRWSEIFFSVYGKPSINLAFPIYIKANTTAVRLGLSQLTPNNSMLCRDKSCYTYDHLYGVVGILFSLEGLGNFLNSTLQQYPNLNYCFIMDPNGVIIASSKGDTQNNTTQELVDVNREILAYAQHIMRNNMTNAKSDTFFLNGKNIFVSTITDKYNLMWRVVIVYNQSDFVTELFASGITSLVVYIIIMVGGTLLLFILVQAMNNPLRNVKKKLDKLVKLKNMNESEEEKRSVFSDISALEQSISSLRRGINTFSKYVHQNFMKRVLSGQYFAEIGMDVQNMTILCSDLVSFTELAESTDSEILLSVMTEYFSAMTTTLEHHHGFIEKYVGDGIRALWSSNTHNGLLARVEQHEIRACRAVTEMLEVFHDLNKAWKEKGYPQLDMRVGINSGEVYCGSMGCLSRLSFGVIGVNVNIASKLERLNREYSTTVLIGESTYNHVKDHFVCNYVDNMEISGKSIAFYSLECSNKEATDLQIKISRDFLLIQRYSREGDYASVIRVCQNILNLQDSPVAMLMLSKAKAKLFKPKTE</sequence>
<keyword evidence="2" id="KW-0472">Membrane</keyword>
<evidence type="ECO:0000313" key="5">
    <source>
        <dbReference type="Proteomes" id="UP000816034"/>
    </source>
</evidence>
<dbReference type="Gene3D" id="3.30.70.1230">
    <property type="entry name" value="Nucleotide cyclase"/>
    <property type="match status" value="1"/>
</dbReference>
<evidence type="ECO:0000256" key="2">
    <source>
        <dbReference type="SAM" id="Phobius"/>
    </source>
</evidence>
<dbReference type="SUPFAM" id="SSF55073">
    <property type="entry name" value="Nucleotide cyclase"/>
    <property type="match status" value="1"/>
</dbReference>
<feature type="transmembrane region" description="Helical" evidence="2">
    <location>
        <begin position="102"/>
        <end position="125"/>
    </location>
</feature>
<dbReference type="InterPro" id="IPR029787">
    <property type="entry name" value="Nucleotide_cyclase"/>
</dbReference>
<dbReference type="SMART" id="SM00044">
    <property type="entry name" value="CYCc"/>
    <property type="match status" value="1"/>
</dbReference>
<feature type="transmembrane region" description="Helical" evidence="2">
    <location>
        <begin position="462"/>
        <end position="483"/>
    </location>
</feature>
<dbReference type="RefSeq" id="XP_044553956.1">
    <property type="nucleotide sequence ID" value="XM_044689435.1"/>
</dbReference>